<dbReference type="InterPro" id="IPR012337">
    <property type="entry name" value="RNaseH-like_sf"/>
</dbReference>
<dbReference type="GO" id="GO:0006139">
    <property type="term" value="P:nucleobase-containing compound metabolic process"/>
    <property type="evidence" value="ECO:0007669"/>
    <property type="project" value="InterPro"/>
</dbReference>
<dbReference type="PANTHER" id="PTHR10724:SF10">
    <property type="entry name" value="S1 RNA-BINDING DOMAIN-CONTAINING PROTEIN 1"/>
    <property type="match status" value="1"/>
</dbReference>
<dbReference type="Pfam" id="PF09371">
    <property type="entry name" value="Tex_N"/>
    <property type="match status" value="1"/>
</dbReference>
<sequence length="723" mass="81620">MTQLDHSIIQQVSKSTNVSKSHVQKVIELLDEGNTIPFIARYRKEQTGSLDEVQIDAIHKQYEYATQLMETKENVTRLIDEQDKLTDELVQQINQATTLQQLDDIYRPFKQRRRTLAQQAIEKGLEPLADWLQIPDATMTHPEEYALKFVNEEVESAEEALKGAHEIIAQQVSDNAVYREFIRKYIFYNGQLVTTLKDEEKDANKVYQQYYEYAEPVNKVKLYRVLAINRAEKEDVLSVKIDVNEAPIFNYLNRNFISEELNEHQLPIVEAAVEDGYKRFIAPAIERELRNDLSDQAYSQAIDVFGDNLRSLLLQPPLNGFVVMGFDPAYRSGCKLAIVDETGRLLDIAIIYPHTSGAGAKDKAQKELIKLIEKYNVDVIAIGNGTASRESEQFVAETIQKIDRKVHYLVVNEAGASVYSASSLAREEFPDLAVEERSAISIARRLQDPLAELIKIDPKSIGVGQYQHDLPQKQLTDQLDFVVNITVNQVGVDLNTASSSLLQHVSGLTKATANNIVKLRDEMGRFTNRQQLKDVKRLGAKTFEQSVGFLRITDGENPLDQTSIHPESYKVTETILDELGIGLDSIGSKEAVAILDEQDIQTLAKNYDLGIETLEDIFDALKHPRYDIRETQPTPILRQDVLSMKDLSVGLKMQGVVRNVVDFGAFVDIGVSEDGLIHISQLSDRYINHPLDVVSVGDIVDVEIIQLDLDANRIGLKRLKTKE</sequence>
<keyword evidence="3" id="KW-1185">Reference proteome</keyword>
<dbReference type="OrthoDB" id="9804714at2"/>
<dbReference type="EMBL" id="PNHE01000008">
    <property type="protein sequence ID" value="PMC58680.1"/>
    <property type="molecule type" value="Genomic_DNA"/>
</dbReference>
<dbReference type="InterPro" id="IPR044146">
    <property type="entry name" value="S1_Tex"/>
</dbReference>
<dbReference type="SUPFAM" id="SSF47781">
    <property type="entry name" value="RuvA domain 2-like"/>
    <property type="match status" value="2"/>
</dbReference>
<name>A0A1G8LXJ6_9LACT</name>
<dbReference type="InterPro" id="IPR050437">
    <property type="entry name" value="Ribos_protein_bS1-like"/>
</dbReference>
<feature type="domain" description="S1 motif" evidence="1">
    <location>
        <begin position="650"/>
        <end position="719"/>
    </location>
</feature>
<dbReference type="SUPFAM" id="SSF50249">
    <property type="entry name" value="Nucleic acid-binding proteins"/>
    <property type="match status" value="1"/>
</dbReference>
<dbReference type="Gene3D" id="1.10.10.650">
    <property type="entry name" value="RuvA domain 2-like"/>
    <property type="match status" value="1"/>
</dbReference>
<dbReference type="Gene3D" id="1.10.3500.10">
    <property type="entry name" value="Tex N-terminal region-like"/>
    <property type="match status" value="1"/>
</dbReference>
<dbReference type="SUPFAM" id="SSF53098">
    <property type="entry name" value="Ribonuclease H-like"/>
    <property type="match status" value="1"/>
</dbReference>
<proteinExistence type="predicted"/>
<dbReference type="InterPro" id="IPR010994">
    <property type="entry name" value="RuvA_2-like"/>
</dbReference>
<dbReference type="Pfam" id="PF12836">
    <property type="entry name" value="HHH_3"/>
    <property type="match status" value="1"/>
</dbReference>
<dbReference type="GO" id="GO:0003729">
    <property type="term" value="F:mRNA binding"/>
    <property type="evidence" value="ECO:0007669"/>
    <property type="project" value="UniProtKB-ARBA"/>
</dbReference>
<dbReference type="FunFam" id="1.10.150.310:FF:000001">
    <property type="entry name" value="RNA-binding transcriptional accessory protein"/>
    <property type="match status" value="1"/>
</dbReference>
<reference evidence="2 3" key="1">
    <citation type="submission" date="2017-09" db="EMBL/GenBank/DDBJ databases">
        <title>Bacterial strain isolated from the female urinary microbiota.</title>
        <authorList>
            <person name="Thomas-White K."/>
            <person name="Kumar N."/>
            <person name="Forster S."/>
            <person name="Putonti C."/>
            <person name="Lawley T."/>
            <person name="Wolfe A.J."/>
        </authorList>
    </citation>
    <scope>NUCLEOTIDE SEQUENCE [LARGE SCALE GENOMIC DNA]</scope>
    <source>
        <strain evidence="2 3">UMB0852</strain>
    </source>
</reference>
<gene>
    <name evidence="2" type="ORF">CJ205_03150</name>
</gene>
<evidence type="ECO:0000313" key="3">
    <source>
        <dbReference type="Proteomes" id="UP000235682"/>
    </source>
</evidence>
<dbReference type="GO" id="GO:0006412">
    <property type="term" value="P:translation"/>
    <property type="evidence" value="ECO:0007669"/>
    <property type="project" value="TreeGrafter"/>
</dbReference>
<dbReference type="InterPro" id="IPR023323">
    <property type="entry name" value="Tex-like_dom_sf"/>
</dbReference>
<dbReference type="SMART" id="SM00732">
    <property type="entry name" value="YqgFc"/>
    <property type="match status" value="1"/>
</dbReference>
<dbReference type="PANTHER" id="PTHR10724">
    <property type="entry name" value="30S RIBOSOMAL PROTEIN S1"/>
    <property type="match status" value="1"/>
</dbReference>
<dbReference type="STRING" id="84521.SAMN04487994_102525"/>
<evidence type="ECO:0000259" key="1">
    <source>
        <dbReference type="PROSITE" id="PS50126"/>
    </source>
</evidence>
<dbReference type="Gene3D" id="3.30.420.140">
    <property type="entry name" value="YqgF/RNase H-like domain"/>
    <property type="match status" value="1"/>
</dbReference>
<dbReference type="InterPro" id="IPR018974">
    <property type="entry name" value="Tex-like_N"/>
</dbReference>
<dbReference type="Pfam" id="PF17674">
    <property type="entry name" value="HHH_9"/>
    <property type="match status" value="1"/>
</dbReference>
<dbReference type="InterPro" id="IPR023319">
    <property type="entry name" value="Tex-like_HTH_dom_sf"/>
</dbReference>
<dbReference type="CDD" id="cd05685">
    <property type="entry name" value="S1_Tex"/>
    <property type="match status" value="1"/>
</dbReference>
<dbReference type="GO" id="GO:0003735">
    <property type="term" value="F:structural constituent of ribosome"/>
    <property type="evidence" value="ECO:0007669"/>
    <property type="project" value="TreeGrafter"/>
</dbReference>
<dbReference type="Pfam" id="PF22706">
    <property type="entry name" value="Tex_central_region"/>
    <property type="match status" value="1"/>
</dbReference>
<dbReference type="InterPro" id="IPR037027">
    <property type="entry name" value="YqgF/RNaseH-like_dom_sf"/>
</dbReference>
<dbReference type="InterPro" id="IPR012340">
    <property type="entry name" value="NA-bd_OB-fold"/>
</dbReference>
<dbReference type="Gene3D" id="2.40.50.140">
    <property type="entry name" value="Nucleic acid-binding proteins"/>
    <property type="match status" value="1"/>
</dbReference>
<dbReference type="FunFam" id="2.40.50.140:FF:000051">
    <property type="entry name" value="RNA-binding transcriptional accessory protein"/>
    <property type="match status" value="1"/>
</dbReference>
<dbReference type="SUPFAM" id="SSF158832">
    <property type="entry name" value="Tex N-terminal region-like"/>
    <property type="match status" value="1"/>
</dbReference>
<accession>A0A1G8LXJ6</accession>
<dbReference type="Proteomes" id="UP000235682">
    <property type="component" value="Unassembled WGS sequence"/>
</dbReference>
<dbReference type="Pfam" id="PF00575">
    <property type="entry name" value="S1"/>
    <property type="match status" value="1"/>
</dbReference>
<dbReference type="PROSITE" id="PS50126">
    <property type="entry name" value="S1"/>
    <property type="match status" value="1"/>
</dbReference>
<protein>
    <submittedName>
        <fullName evidence="2">RNA-binding transcriptional accessory protein</fullName>
    </submittedName>
</protein>
<dbReference type="InterPro" id="IPR055179">
    <property type="entry name" value="Tex-like_central_region"/>
</dbReference>
<dbReference type="FunFam" id="1.10.10.650:FF:000001">
    <property type="entry name" value="S1 RNA-binding domain 1"/>
    <property type="match status" value="1"/>
</dbReference>
<dbReference type="Pfam" id="PF16921">
    <property type="entry name" value="Tex_YqgF"/>
    <property type="match status" value="1"/>
</dbReference>
<dbReference type="RefSeq" id="WP_092085456.1">
    <property type="nucleotide sequence ID" value="NZ_FNEL01000025.1"/>
</dbReference>
<dbReference type="FunFam" id="3.30.420.140:FF:000001">
    <property type="entry name" value="RNA-binding transcriptional accessory protein"/>
    <property type="match status" value="1"/>
</dbReference>
<comment type="caution">
    <text evidence="2">The sequence shown here is derived from an EMBL/GenBank/DDBJ whole genome shotgun (WGS) entry which is preliminary data.</text>
</comment>
<dbReference type="AlphaFoldDB" id="A0A1G8LXJ6"/>
<dbReference type="InterPro" id="IPR006641">
    <property type="entry name" value="YqgF/RNaseH-like_dom"/>
</dbReference>
<evidence type="ECO:0000313" key="2">
    <source>
        <dbReference type="EMBL" id="PMC58680.1"/>
    </source>
</evidence>
<dbReference type="InterPro" id="IPR041692">
    <property type="entry name" value="HHH_9"/>
</dbReference>
<dbReference type="Gene3D" id="1.10.150.310">
    <property type="entry name" value="Tex RuvX-like domain-like"/>
    <property type="match status" value="1"/>
</dbReference>
<dbReference type="GO" id="GO:0005737">
    <property type="term" value="C:cytoplasm"/>
    <property type="evidence" value="ECO:0007669"/>
    <property type="project" value="UniProtKB-ARBA"/>
</dbReference>
<organism evidence="2 3">
    <name type="scientific">Dolosicoccus paucivorans</name>
    <dbReference type="NCBI Taxonomy" id="84521"/>
    <lineage>
        <taxon>Bacteria</taxon>
        <taxon>Bacillati</taxon>
        <taxon>Bacillota</taxon>
        <taxon>Bacilli</taxon>
        <taxon>Lactobacillales</taxon>
        <taxon>Aerococcaceae</taxon>
        <taxon>Dolosicoccus</taxon>
    </lineage>
</organism>
<dbReference type="SMART" id="SM00316">
    <property type="entry name" value="S1"/>
    <property type="match status" value="1"/>
</dbReference>
<dbReference type="InterPro" id="IPR003029">
    <property type="entry name" value="S1_domain"/>
</dbReference>
<dbReference type="InterPro" id="IPR032639">
    <property type="entry name" value="Tex_YqgF"/>
</dbReference>